<accession>A0A7U3RM39</accession>
<geneLocation type="plasmid" evidence="1">
    <name>pSE5369-VIM</name>
</geneLocation>
<sequence length="55" mass="6183">MFTSPCRFVRWACRGQLDTDVFCKADETVPFTLKFLGYCLDLLSGGHLIPAESLI</sequence>
<name>A0A7U3RM39_PSEAI</name>
<reference evidence="1" key="1">
    <citation type="submission" date="2019-12" db="EMBL/GenBank/DDBJ databases">
        <title>Compelete sequence of pSE5369-VIM.</title>
        <authorList>
            <person name="Zhou D."/>
        </authorList>
    </citation>
    <scope>NUCLEOTIDE SEQUENCE</scope>
    <source>
        <strain evidence="1">SE5369</strain>
        <plasmid evidence="1">pSE5369-VIM</plasmid>
    </source>
</reference>
<dbReference type="AlphaFoldDB" id="A0A7U3RM39"/>
<keyword evidence="1" id="KW-0614">Plasmid</keyword>
<protein>
    <submittedName>
        <fullName evidence="1">Uncharacterized protein</fullName>
    </submittedName>
</protein>
<evidence type="ECO:0000313" key="1">
    <source>
        <dbReference type="EMBL" id="QLG05243.1"/>
    </source>
</evidence>
<proteinExistence type="predicted"/>
<dbReference type="EMBL" id="MN894888">
    <property type="protein sequence ID" value="QLG05243.1"/>
    <property type="molecule type" value="Genomic_DNA"/>
</dbReference>
<organism evidence="1">
    <name type="scientific">Pseudomonas aeruginosa</name>
    <dbReference type="NCBI Taxonomy" id="287"/>
    <lineage>
        <taxon>Bacteria</taxon>
        <taxon>Pseudomonadati</taxon>
        <taxon>Pseudomonadota</taxon>
        <taxon>Gammaproteobacteria</taxon>
        <taxon>Pseudomonadales</taxon>
        <taxon>Pseudomonadaceae</taxon>
        <taxon>Pseudomonas</taxon>
    </lineage>
</organism>